<accession>A0A1W6MHU1</accession>
<dbReference type="Proteomes" id="UP000193431">
    <property type="component" value="Chromosome"/>
</dbReference>
<dbReference type="InterPro" id="IPR019196">
    <property type="entry name" value="ABC_transp_unknown"/>
</dbReference>
<dbReference type="STRING" id="331648.BST97_03565"/>
<dbReference type="OrthoDB" id="9777219at2"/>
<gene>
    <name evidence="4" type="ORF">BST97_03565</name>
</gene>
<feature type="domain" description="DUF7088" evidence="3">
    <location>
        <begin position="34"/>
        <end position="141"/>
    </location>
</feature>
<keyword evidence="1" id="KW-1133">Transmembrane helix</keyword>
<dbReference type="Pfam" id="PF09822">
    <property type="entry name" value="ABC_transp_aux"/>
    <property type="match status" value="1"/>
</dbReference>
<organism evidence="4 5">
    <name type="scientific">Nonlabens spongiae</name>
    <dbReference type="NCBI Taxonomy" id="331648"/>
    <lineage>
        <taxon>Bacteria</taxon>
        <taxon>Pseudomonadati</taxon>
        <taxon>Bacteroidota</taxon>
        <taxon>Flavobacteriia</taxon>
        <taxon>Flavobacteriales</taxon>
        <taxon>Flavobacteriaceae</taxon>
        <taxon>Nonlabens</taxon>
    </lineage>
</organism>
<keyword evidence="5" id="KW-1185">Reference proteome</keyword>
<evidence type="ECO:0000256" key="1">
    <source>
        <dbReference type="SAM" id="Phobius"/>
    </source>
</evidence>
<keyword evidence="1" id="KW-0812">Transmembrane</keyword>
<reference evidence="4 5" key="1">
    <citation type="submission" date="2016-11" db="EMBL/GenBank/DDBJ databases">
        <title>Trade-off between light-utilization and light-protection in marine flavobacteria.</title>
        <authorList>
            <person name="Kumagai Y."/>
        </authorList>
    </citation>
    <scope>NUCLEOTIDE SEQUENCE [LARGE SCALE GENOMIC DNA]</scope>
    <source>
        <strain evidence="4 5">JCM 13191</strain>
    </source>
</reference>
<dbReference type="RefSeq" id="WP_085765945.1">
    <property type="nucleotide sequence ID" value="NZ_CP019344.1"/>
</dbReference>
<dbReference type="EMBL" id="CP019344">
    <property type="protein sequence ID" value="ARN77140.1"/>
    <property type="molecule type" value="Genomic_DNA"/>
</dbReference>
<dbReference type="AlphaFoldDB" id="A0A1W6MHU1"/>
<name>A0A1W6MHU1_9FLAO</name>
<dbReference type="InterPro" id="IPR055396">
    <property type="entry name" value="DUF7088"/>
</dbReference>
<dbReference type="Pfam" id="PF23357">
    <property type="entry name" value="DUF7088"/>
    <property type="match status" value="1"/>
</dbReference>
<sequence>MGRYVKNIALLLIVLIAVNWISSAVFERFDMTSDGRYTLSDQSLELLENAPLPIIVDVFLAGDLPAEFRKLQQETQQTLEELAAVHPNLKFNFINPVEGLDDNERAQVVEQLGKNGVKPAMATIMDNVKRTNVVVFPYAIILYDGARTAVPLLKSVARASTEERVNSSIQQLEYQLMDGLRKVSQPKNKKIAIMRDSGELSNIKIADFLASIQEYYKAAPFGVEFVTRNDSISPVEVLEELKKYDLVIEPKPTIAFSETKKYILDQYLMNGGKMIMAVDPIVMENDSLSNEQAIAYPIPRDLEIDEMLFRYGLRLNSGLIKDLNFGPIALAAGQGRNTQYQAFPWPYYPISKGNPLSDKENTITKNIEDVKFEYTGSIDTLKTPNPKTVLLASSQNTQIVTLPAVVSLAEIEQQPDRSEFTASSQPLAVLTEGALTSAYKNRVKPFDTPSHKDQSAESALLLIADGDVMKNQVDRGQPQDLGYDRKTGVFYGNKEFMMNSVNYLLDDSGIIDLRNKDIKIPFLNTQKAYDERFKWQMINIVLPLVVLGIFGLLFTLSRKRRYT</sequence>
<keyword evidence="1" id="KW-0472">Membrane</keyword>
<feature type="transmembrane region" description="Helical" evidence="1">
    <location>
        <begin position="535"/>
        <end position="556"/>
    </location>
</feature>
<proteinExistence type="predicted"/>
<protein>
    <submittedName>
        <fullName evidence="4">Gliding motility-associated ABC transporter substrate-binding protein GldG</fullName>
    </submittedName>
</protein>
<evidence type="ECO:0000259" key="2">
    <source>
        <dbReference type="Pfam" id="PF09822"/>
    </source>
</evidence>
<dbReference type="InterPro" id="IPR019863">
    <property type="entry name" value="Motility-assoc_ABC-rel_GldG"/>
</dbReference>
<evidence type="ECO:0000313" key="5">
    <source>
        <dbReference type="Proteomes" id="UP000193431"/>
    </source>
</evidence>
<evidence type="ECO:0000259" key="3">
    <source>
        <dbReference type="Pfam" id="PF23357"/>
    </source>
</evidence>
<evidence type="ECO:0000313" key="4">
    <source>
        <dbReference type="EMBL" id="ARN77140.1"/>
    </source>
</evidence>
<dbReference type="NCBIfam" id="TIGR03521">
    <property type="entry name" value="GldG"/>
    <property type="match status" value="1"/>
</dbReference>
<feature type="domain" description="ABC-type uncharacterised transport system" evidence="2">
    <location>
        <begin position="189"/>
        <end position="500"/>
    </location>
</feature>